<comment type="caution">
    <text evidence="1">The sequence shown here is derived from an EMBL/GenBank/DDBJ whole genome shotgun (WGS) entry which is preliminary data.</text>
</comment>
<gene>
    <name evidence="1" type="ORF">VKT23_015986</name>
</gene>
<name>A0ABR1IWA6_9AGAR</name>
<evidence type="ECO:0000313" key="2">
    <source>
        <dbReference type="Proteomes" id="UP001498398"/>
    </source>
</evidence>
<proteinExistence type="predicted"/>
<keyword evidence="2" id="KW-1185">Reference proteome</keyword>
<dbReference type="Proteomes" id="UP001498398">
    <property type="component" value="Unassembled WGS sequence"/>
</dbReference>
<evidence type="ECO:0000313" key="1">
    <source>
        <dbReference type="EMBL" id="KAK7442739.1"/>
    </source>
</evidence>
<reference evidence="1 2" key="1">
    <citation type="submission" date="2024-01" db="EMBL/GenBank/DDBJ databases">
        <title>A draft genome for the cacao thread blight pathogen Marasmiellus scandens.</title>
        <authorList>
            <person name="Baruah I.K."/>
            <person name="Leung J."/>
            <person name="Bukari Y."/>
            <person name="Amoako-Attah I."/>
            <person name="Meinhardt L.W."/>
            <person name="Bailey B.A."/>
            <person name="Cohen S.P."/>
        </authorList>
    </citation>
    <scope>NUCLEOTIDE SEQUENCE [LARGE SCALE GENOMIC DNA]</scope>
    <source>
        <strain evidence="1 2">GH-19</strain>
    </source>
</reference>
<organism evidence="1 2">
    <name type="scientific">Marasmiellus scandens</name>
    <dbReference type="NCBI Taxonomy" id="2682957"/>
    <lineage>
        <taxon>Eukaryota</taxon>
        <taxon>Fungi</taxon>
        <taxon>Dikarya</taxon>
        <taxon>Basidiomycota</taxon>
        <taxon>Agaricomycotina</taxon>
        <taxon>Agaricomycetes</taxon>
        <taxon>Agaricomycetidae</taxon>
        <taxon>Agaricales</taxon>
        <taxon>Marasmiineae</taxon>
        <taxon>Omphalotaceae</taxon>
        <taxon>Marasmiellus</taxon>
    </lineage>
</organism>
<accession>A0ABR1IWA6</accession>
<dbReference type="EMBL" id="JBANRG010000057">
    <property type="protein sequence ID" value="KAK7442739.1"/>
    <property type="molecule type" value="Genomic_DNA"/>
</dbReference>
<sequence>MDYSVLYASAKQGWAQAEPPVSTTTSESGVELAKGSNGTYDSVTFARSLWYSRPNASL</sequence>
<protein>
    <submittedName>
        <fullName evidence="1">Uncharacterized protein</fullName>
    </submittedName>
</protein>